<name>A0ABZ0NX76_CERBT</name>
<evidence type="ECO:0000313" key="1">
    <source>
        <dbReference type="EMBL" id="WPB04130.1"/>
    </source>
</evidence>
<dbReference type="InterPro" id="IPR006740">
    <property type="entry name" value="DUF604"/>
</dbReference>
<gene>
    <name evidence="1" type="ORF">RHO25_008774</name>
</gene>
<reference evidence="1 2" key="1">
    <citation type="submission" date="2023-09" db="EMBL/GenBank/DDBJ databases">
        <title>Complete-Gapless Cercospora beticola genome.</title>
        <authorList>
            <person name="Wyatt N.A."/>
            <person name="Spanner R.E."/>
            <person name="Bolton M.D."/>
        </authorList>
    </citation>
    <scope>NUCLEOTIDE SEQUENCE [LARGE SCALE GENOMIC DNA]</scope>
    <source>
        <strain evidence="1">Cb09-40</strain>
    </source>
</reference>
<keyword evidence="2" id="KW-1185">Reference proteome</keyword>
<dbReference type="EMBL" id="CP134188">
    <property type="protein sequence ID" value="WPB04130.1"/>
    <property type="molecule type" value="Genomic_DNA"/>
</dbReference>
<sequence length="489" mass="55143">MARAIRFTLAATAASMLLLIGWIATGRRAPALDFNAFNQVENTTDCAFLDDVREALSLPPTIQYARRVIRSRSVNNPINSQGSPIKVDTRLIPAFGSVRFDHEDCHLKKAASESGGEPAMVEYNEPSFGDIDTSRLLLGASTSLHRFEKVIPQLARWLANTKASLVVNIRDHKDPAKMERVQMLAEAAGIDAVLLHEKVGSAGNGDDHAQQNFAVIKCLHRRRELHHKWFAVIDEDTFFPSLPAVLHALQPYDSSKPWYIGSMSEDWSQIAQKHGYMAYGGAGIFFSGPLLDVLHENFDACVKNGFGGDELYKFCIYSHTSPPVQLTLLSGLHQLDFHMDASGWYEAVPRPLLSLHHYNSWHLYPVEYGHLVADICGSECFLQRYRFEENVVLTNGYSVAQYPAGADHLDLARVEGTFEHDDEQFLFSLGAVRPKLSIKEKISWRLEYAQKTASGDVRQFYIRRKGHNMTDHDRLKTDVESVLELEWKR</sequence>
<dbReference type="GeneID" id="35435575"/>
<dbReference type="Pfam" id="PF04646">
    <property type="entry name" value="DUF604"/>
    <property type="match status" value="1"/>
</dbReference>
<dbReference type="RefSeq" id="XP_023460370.2">
    <property type="nucleotide sequence ID" value="XM_023604579.2"/>
</dbReference>
<proteinExistence type="predicted"/>
<dbReference type="Proteomes" id="UP001302367">
    <property type="component" value="Chromosome 5"/>
</dbReference>
<evidence type="ECO:0008006" key="3">
    <source>
        <dbReference type="Google" id="ProtNLM"/>
    </source>
</evidence>
<dbReference type="PANTHER" id="PTHR10811">
    <property type="entry name" value="FRINGE-RELATED"/>
    <property type="match status" value="1"/>
</dbReference>
<protein>
    <recommendedName>
        <fullName evidence="3">Glycosyltransferase family 31 protein</fullName>
    </recommendedName>
</protein>
<organism evidence="1 2">
    <name type="scientific">Cercospora beticola</name>
    <name type="common">Sugarbeet leaf spot fungus</name>
    <dbReference type="NCBI Taxonomy" id="122368"/>
    <lineage>
        <taxon>Eukaryota</taxon>
        <taxon>Fungi</taxon>
        <taxon>Dikarya</taxon>
        <taxon>Ascomycota</taxon>
        <taxon>Pezizomycotina</taxon>
        <taxon>Dothideomycetes</taxon>
        <taxon>Dothideomycetidae</taxon>
        <taxon>Mycosphaerellales</taxon>
        <taxon>Mycosphaerellaceae</taxon>
        <taxon>Cercospora</taxon>
    </lineage>
</organism>
<dbReference type="Gene3D" id="3.90.550.50">
    <property type="match status" value="1"/>
</dbReference>
<evidence type="ECO:0000313" key="2">
    <source>
        <dbReference type="Proteomes" id="UP001302367"/>
    </source>
</evidence>
<accession>A0ABZ0NX76</accession>